<dbReference type="InterPro" id="IPR008906">
    <property type="entry name" value="HATC_C_dom"/>
</dbReference>
<evidence type="ECO:0000259" key="1">
    <source>
        <dbReference type="Pfam" id="PF05699"/>
    </source>
</evidence>
<dbReference type="EMBL" id="CAJOBI010083931">
    <property type="protein sequence ID" value="CAF4510138.1"/>
    <property type="molecule type" value="Genomic_DNA"/>
</dbReference>
<sequence>MLTHSFYRITKLQHFCNIFPGRVNQLTLDNAKKICEIVPGISSLELLYSELQLLKNDIDSCTEMTELINKIKIIRHGYPNATRIYQFLLALPITVAANERCFSKLKLIKNKLRSTSMPDKMEWLIISSAEKDLLENADLSSFAEEWSHLKNRRVKLV</sequence>
<comment type="caution">
    <text evidence="2">The sequence shown here is derived from an EMBL/GenBank/DDBJ whole genome shotgun (WGS) entry which is preliminary data.</text>
</comment>
<dbReference type="Proteomes" id="UP000663824">
    <property type="component" value="Unassembled WGS sequence"/>
</dbReference>
<proteinExistence type="predicted"/>
<evidence type="ECO:0000313" key="2">
    <source>
        <dbReference type="EMBL" id="CAF2057257.1"/>
    </source>
</evidence>
<organism evidence="2 4">
    <name type="scientific">Rotaria magnacalcarata</name>
    <dbReference type="NCBI Taxonomy" id="392030"/>
    <lineage>
        <taxon>Eukaryota</taxon>
        <taxon>Metazoa</taxon>
        <taxon>Spiralia</taxon>
        <taxon>Gnathifera</taxon>
        <taxon>Rotifera</taxon>
        <taxon>Eurotatoria</taxon>
        <taxon>Bdelloidea</taxon>
        <taxon>Philodinida</taxon>
        <taxon>Philodinidae</taxon>
        <taxon>Rotaria</taxon>
    </lineage>
</organism>
<evidence type="ECO:0000313" key="3">
    <source>
        <dbReference type="EMBL" id="CAF4510138.1"/>
    </source>
</evidence>
<dbReference type="GO" id="GO:0046983">
    <property type="term" value="F:protein dimerization activity"/>
    <property type="evidence" value="ECO:0007669"/>
    <property type="project" value="InterPro"/>
</dbReference>
<feature type="domain" description="HAT C-terminal dimerisation" evidence="1">
    <location>
        <begin position="75"/>
        <end position="122"/>
    </location>
</feature>
<evidence type="ECO:0000313" key="4">
    <source>
        <dbReference type="Proteomes" id="UP000663824"/>
    </source>
</evidence>
<dbReference type="PANTHER" id="PTHR45749">
    <property type="match status" value="1"/>
</dbReference>
<dbReference type="Proteomes" id="UP000676336">
    <property type="component" value="Unassembled WGS sequence"/>
</dbReference>
<dbReference type="PANTHER" id="PTHR45749:SF35">
    <property type="entry name" value="AC-LIKE TRANSPOSASE-RELATED"/>
    <property type="match status" value="1"/>
</dbReference>
<protein>
    <recommendedName>
        <fullName evidence="1">HAT C-terminal dimerisation domain-containing protein</fullName>
    </recommendedName>
</protein>
<name>A0A816Q945_9BILA</name>
<gene>
    <name evidence="2" type="ORF">MBJ925_LOCUS14236</name>
    <name evidence="3" type="ORF">SMN809_LOCUS35323</name>
</gene>
<dbReference type="EMBL" id="CAJNRE010006617">
    <property type="protein sequence ID" value="CAF2057257.1"/>
    <property type="molecule type" value="Genomic_DNA"/>
</dbReference>
<dbReference type="AlphaFoldDB" id="A0A816Q945"/>
<dbReference type="Pfam" id="PF05699">
    <property type="entry name" value="Dimer_Tnp_hAT"/>
    <property type="match status" value="1"/>
</dbReference>
<reference evidence="2" key="1">
    <citation type="submission" date="2021-02" db="EMBL/GenBank/DDBJ databases">
        <authorList>
            <person name="Nowell W R."/>
        </authorList>
    </citation>
    <scope>NUCLEOTIDE SEQUENCE</scope>
</reference>
<accession>A0A816Q945</accession>